<dbReference type="InterPro" id="IPR027417">
    <property type="entry name" value="P-loop_NTPase"/>
</dbReference>
<keyword evidence="3" id="KW-1185">Reference proteome</keyword>
<dbReference type="EMBL" id="JADBEC010000001">
    <property type="protein sequence ID" value="MBE1506066.1"/>
    <property type="molecule type" value="Genomic_DNA"/>
</dbReference>
<dbReference type="InterPro" id="IPR051396">
    <property type="entry name" value="Bact_Antivir_Def_Nuclease"/>
</dbReference>
<keyword evidence="2" id="KW-0067">ATP-binding</keyword>
<dbReference type="InterPro" id="IPR038729">
    <property type="entry name" value="Rad50/SbcC_AAA"/>
</dbReference>
<evidence type="ECO:0000313" key="2">
    <source>
        <dbReference type="EMBL" id="MBE1506066.1"/>
    </source>
</evidence>
<dbReference type="PANTHER" id="PTHR43581">
    <property type="entry name" value="ATP/GTP PHOSPHATASE"/>
    <property type="match status" value="1"/>
</dbReference>
<dbReference type="SUPFAM" id="SSF52540">
    <property type="entry name" value="P-loop containing nucleoside triphosphate hydrolases"/>
    <property type="match status" value="1"/>
</dbReference>
<organism evidence="2 3">
    <name type="scientific">Rhizobium viscosum</name>
    <name type="common">Arthrobacter viscosus</name>
    <dbReference type="NCBI Taxonomy" id="1673"/>
    <lineage>
        <taxon>Bacteria</taxon>
        <taxon>Pseudomonadati</taxon>
        <taxon>Pseudomonadota</taxon>
        <taxon>Alphaproteobacteria</taxon>
        <taxon>Hyphomicrobiales</taxon>
        <taxon>Rhizobiaceae</taxon>
        <taxon>Rhizobium/Agrobacterium group</taxon>
        <taxon>Rhizobium</taxon>
    </lineage>
</organism>
<proteinExistence type="predicted"/>
<protein>
    <submittedName>
        <fullName evidence="2">Energy-coupling factor transporter ATP-binding protein EcfA2</fullName>
    </submittedName>
</protein>
<name>A0ABR9IS86_RHIVS</name>
<reference evidence="2 3" key="1">
    <citation type="submission" date="2020-10" db="EMBL/GenBank/DDBJ databases">
        <title>Sequencing the genomes of 1000 actinobacteria strains.</title>
        <authorList>
            <person name="Klenk H.-P."/>
        </authorList>
    </citation>
    <scope>NUCLEOTIDE SEQUENCE [LARGE SCALE GENOMIC DNA]</scope>
    <source>
        <strain evidence="2 3">DSM 7307</strain>
    </source>
</reference>
<accession>A0ABR9IS86</accession>
<gene>
    <name evidence="2" type="ORF">H4W29_003247</name>
</gene>
<keyword evidence="2" id="KW-0547">Nucleotide-binding</keyword>
<evidence type="ECO:0000259" key="1">
    <source>
        <dbReference type="Pfam" id="PF13476"/>
    </source>
</evidence>
<dbReference type="Pfam" id="PF13476">
    <property type="entry name" value="AAA_23"/>
    <property type="match status" value="1"/>
</dbReference>
<dbReference type="PANTHER" id="PTHR43581:SF4">
    <property type="entry name" value="ATP_GTP PHOSPHATASE"/>
    <property type="match status" value="1"/>
</dbReference>
<evidence type="ECO:0000313" key="3">
    <source>
        <dbReference type="Proteomes" id="UP000620262"/>
    </source>
</evidence>
<dbReference type="Proteomes" id="UP000620262">
    <property type="component" value="Unassembled WGS sequence"/>
</dbReference>
<sequence length="366" mass="39656">MLQENGDTPCASFQMIRTLNVNNFRCFRELSAADCGLVNVIVGDNGVGKTTILEAIFAALNAGTDIAIRYRQQRGLEGNFTGSPKVIEDAIFSDLFFQKDTTKAISIELSGDGPEARSLYISRSQGGTMFLPAFMGETSGTTGLGTLLFQWKDATGNVRPASFQINPNGSVGFGNTGEDLPDFFYFSSMQPIGAQETAGRFSELSKARRSKDFVGAFVREYPWIEDLNIEVVGGAPVLHATVTGIDEKIPVANVSGAISRIIAILLAITAHPGGVVLVDELENGVYYKHYGSVWRSVLSFCRSSRTQIFTTTHSLEWLTALVEAAGKDVSDIMLWRVERSEGGAPLLRTFTGKQLKAGLEIGGELR</sequence>
<comment type="caution">
    <text evidence="2">The sequence shown here is derived from an EMBL/GenBank/DDBJ whole genome shotgun (WGS) entry which is preliminary data.</text>
</comment>
<dbReference type="RefSeq" id="WP_192729819.1">
    <property type="nucleotide sequence ID" value="NZ_BAAAVL010000005.1"/>
</dbReference>
<feature type="domain" description="Rad50/SbcC-type AAA" evidence="1">
    <location>
        <begin position="19"/>
        <end position="111"/>
    </location>
</feature>
<dbReference type="GO" id="GO:0005524">
    <property type="term" value="F:ATP binding"/>
    <property type="evidence" value="ECO:0007669"/>
    <property type="project" value="UniProtKB-KW"/>
</dbReference>
<dbReference type="Gene3D" id="3.40.50.300">
    <property type="entry name" value="P-loop containing nucleotide triphosphate hydrolases"/>
    <property type="match status" value="1"/>
</dbReference>